<reference evidence="3" key="1">
    <citation type="submission" date="2022-11" db="UniProtKB">
        <authorList>
            <consortium name="WormBaseParasite"/>
        </authorList>
    </citation>
    <scope>IDENTIFICATION</scope>
</reference>
<protein>
    <submittedName>
        <fullName evidence="3">Transmembrane protein</fullName>
    </submittedName>
</protein>
<feature type="transmembrane region" description="Helical" evidence="1">
    <location>
        <begin position="125"/>
        <end position="143"/>
    </location>
</feature>
<dbReference type="Proteomes" id="UP000887566">
    <property type="component" value="Unplaced"/>
</dbReference>
<dbReference type="AlphaFoldDB" id="A0A914WL88"/>
<evidence type="ECO:0000256" key="1">
    <source>
        <dbReference type="SAM" id="Phobius"/>
    </source>
</evidence>
<feature type="transmembrane region" description="Helical" evidence="1">
    <location>
        <begin position="155"/>
        <end position="175"/>
    </location>
</feature>
<dbReference type="WBParaSite" id="PSAMB.scaffold419size51979.g5862.t1">
    <property type="protein sequence ID" value="PSAMB.scaffold419size51979.g5862.t1"/>
    <property type="gene ID" value="PSAMB.scaffold419size51979.g5862"/>
</dbReference>
<keyword evidence="1" id="KW-1133">Transmembrane helix</keyword>
<feature type="transmembrane region" description="Helical" evidence="1">
    <location>
        <begin position="48"/>
        <end position="71"/>
    </location>
</feature>
<organism evidence="2 3">
    <name type="scientific">Plectus sambesii</name>
    <dbReference type="NCBI Taxonomy" id="2011161"/>
    <lineage>
        <taxon>Eukaryota</taxon>
        <taxon>Metazoa</taxon>
        <taxon>Ecdysozoa</taxon>
        <taxon>Nematoda</taxon>
        <taxon>Chromadorea</taxon>
        <taxon>Plectida</taxon>
        <taxon>Plectina</taxon>
        <taxon>Plectoidea</taxon>
        <taxon>Plectidae</taxon>
        <taxon>Plectus</taxon>
    </lineage>
</organism>
<keyword evidence="2" id="KW-1185">Reference proteome</keyword>
<feature type="transmembrane region" description="Helical" evidence="1">
    <location>
        <begin position="83"/>
        <end position="104"/>
    </location>
</feature>
<keyword evidence="1" id="KW-0472">Membrane</keyword>
<proteinExistence type="predicted"/>
<name>A0A914WL88_9BILA</name>
<evidence type="ECO:0000313" key="2">
    <source>
        <dbReference type="Proteomes" id="UP000887566"/>
    </source>
</evidence>
<evidence type="ECO:0000313" key="3">
    <source>
        <dbReference type="WBParaSite" id="PSAMB.scaffold419size51979.g5862.t1"/>
    </source>
</evidence>
<sequence length="228" mass="25415">MSVGPLGLPPFVPNSSYFARSDCCSSPRRANDQPKLLCFRTVNSAIHFIRWIEVVECALQLLIVLLVYWLLFGSGGALTTNSYVLPALWMFYVVGGGMVAVTRLQQAAKHRDPNLFNVYIAYKRAGLLLYASLVVLSLSFVSRQRESIIFSTEEAVILSCSAIVIQLSVLTLIYVQRCKSYFRTTEQVYYQVIVAGSRSSQAMPPPYEEAQGQPPTYEQALQQSAHSV</sequence>
<keyword evidence="1" id="KW-0812">Transmembrane</keyword>
<accession>A0A914WL88</accession>